<dbReference type="InterPro" id="IPR009267">
    <property type="entry name" value="NTP_transf_6"/>
</dbReference>
<reference evidence="1 2" key="1">
    <citation type="journal article" date="2004" name="Nucleic Acids Res.">
        <title>The genome sequence of Bacillus cereus ATCC 10987 reveals metabolic adaptations and a large plasmid related to Bacillus anthracis pXO1.</title>
        <authorList>
            <person name="Rasko D.A."/>
            <person name="Ravel J."/>
            <person name="Okstad O.A."/>
            <person name="Helgason E."/>
            <person name="Cer R.Z."/>
            <person name="Jiang L."/>
            <person name="Shores K.A."/>
            <person name="Fouts D.E."/>
            <person name="Tourasse N.J."/>
            <person name="Angiuoli S.V."/>
            <person name="Kolonay J."/>
            <person name="Nelson W.C."/>
            <person name="Kolsto A.-B."/>
            <person name="Fraser C.M."/>
            <person name="Read T.D."/>
        </authorList>
    </citation>
    <scope>NUCLEOTIDE SEQUENCE [LARGE SCALE GENOMIC DNA]</scope>
    <source>
        <strain evidence="2">ATCC 10987 / NRS 248</strain>
    </source>
</reference>
<protein>
    <recommendedName>
        <fullName evidence="3">Nucleotidyltransferase family protein</fullName>
    </recommendedName>
</protein>
<evidence type="ECO:0008006" key="3">
    <source>
        <dbReference type="Google" id="ProtNLM"/>
    </source>
</evidence>
<accession>Q738Z5</accession>
<name>Q738Z5_BACC1</name>
<proteinExistence type="predicted"/>
<dbReference type="HOGENOM" id="CLU_092842_1_0_9"/>
<dbReference type="PANTHER" id="PTHR39166">
    <property type="entry name" value="BLL1166 PROTEIN"/>
    <property type="match status" value="1"/>
</dbReference>
<dbReference type="PANTHER" id="PTHR39166:SF1">
    <property type="entry name" value="BLL1166 PROTEIN"/>
    <property type="match status" value="1"/>
</dbReference>
<dbReference type="KEGG" id="bca:BCE_2248"/>
<evidence type="ECO:0000313" key="1">
    <source>
        <dbReference type="EMBL" id="AAS41167.1"/>
    </source>
</evidence>
<dbReference type="Pfam" id="PF06042">
    <property type="entry name" value="NTP_transf_6"/>
    <property type="match status" value="1"/>
</dbReference>
<dbReference type="AlphaFoldDB" id="Q738Z5"/>
<organism evidence="1 2">
    <name type="scientific">Bacillus cereus (strain ATCC 10987 / NRS 248)</name>
    <dbReference type="NCBI Taxonomy" id="222523"/>
    <lineage>
        <taxon>Bacteria</taxon>
        <taxon>Bacillati</taxon>
        <taxon>Bacillota</taxon>
        <taxon>Bacilli</taxon>
        <taxon>Bacillales</taxon>
        <taxon>Bacillaceae</taxon>
        <taxon>Bacillus</taxon>
        <taxon>Bacillus cereus group</taxon>
    </lineage>
</organism>
<evidence type="ECO:0000313" key="2">
    <source>
        <dbReference type="Proteomes" id="UP000002527"/>
    </source>
</evidence>
<gene>
    <name evidence="1" type="ordered locus">BCE_2248</name>
</gene>
<dbReference type="Proteomes" id="UP000002527">
    <property type="component" value="Chromosome"/>
</dbReference>
<sequence>MNIQTEQHIIRLIENDEWMMNVLQLAKSLELPDWWICAGFVRSKIWDTLHNYEIRTTTPDVDVIYFDPFRKDEIYEQLLEKKLINLDASIPWSVKNQARMHVVNNMLPYSSSVDAISKFPETATALGVTLDEKNNVILTAPCGIEDVLSLQVRPTAHFLESKERLHIYKNRVIKKNWQSKWPSITITYPEIRKDASYLEKHPFLHFKKCMTVSANLSASS</sequence>
<dbReference type="EMBL" id="AE017194">
    <property type="protein sequence ID" value="AAS41167.1"/>
    <property type="molecule type" value="Genomic_DNA"/>
</dbReference>